<feature type="domain" description="Lysidine-tRNA(Ile) synthetase C-terminal" evidence="9">
    <location>
        <begin position="400"/>
        <end position="474"/>
    </location>
</feature>
<evidence type="ECO:0000259" key="9">
    <source>
        <dbReference type="SMART" id="SM00977"/>
    </source>
</evidence>
<dbReference type="InterPro" id="IPR014729">
    <property type="entry name" value="Rossmann-like_a/b/a_fold"/>
</dbReference>
<dbReference type="InterPro" id="IPR012795">
    <property type="entry name" value="tRNA_Ile_lys_synt_N"/>
</dbReference>
<keyword evidence="6 8" id="KW-0067">ATP-binding</keyword>
<dbReference type="RefSeq" id="WP_092571592.1">
    <property type="nucleotide sequence ID" value="NZ_FOEN01000005.1"/>
</dbReference>
<evidence type="ECO:0000313" key="11">
    <source>
        <dbReference type="Proteomes" id="UP000198833"/>
    </source>
</evidence>
<dbReference type="InterPro" id="IPR012796">
    <property type="entry name" value="Lysidine-tRNA-synth_C"/>
</dbReference>
<reference evidence="10 11" key="1">
    <citation type="submission" date="2016-10" db="EMBL/GenBank/DDBJ databases">
        <authorList>
            <person name="de Groot N.N."/>
        </authorList>
    </citation>
    <scope>NUCLEOTIDE SEQUENCE [LARGE SCALE GENOMIC DNA]</scope>
    <source>
        <strain evidence="10 11">DSM 15695</strain>
    </source>
</reference>
<keyword evidence="2 8" id="KW-0963">Cytoplasm</keyword>
<sequence length="488" mass="57197">MSVVEETLRQKLRQYQLDYKQATWVLAVSGGVDSMVLLSATAKILAEDEFNQSQCVVAHFNHRLRPTSDRDMRLVMDYCEHLSLPYFVEEWQQPQAKNVEALARQARYTFLARVCRANQTRILLTAHHLNDQTETLLMRLIRGSSYKGWQGIREIQSRCLDLDLKSPYWLKIYRPFLSIDKKALYQYALANRIPFVEDESNQSEAYFRNRLRQQILPRFQTENPQYLQHFDQFAKVYQQAYQAHYENFLALEPQLILPNQEGGWTLMLPAWMALSQASLGIYLRIAFEERIVHKLPEYSQQNIDQVELLMRSLTKPNGRIDLGQGWQAIRQYDLLKVVPVANQSLSETQVFHLNVMNQWQAISENEVIGIFEQDQVTDEVAKGETLVYHLKLEPGEIADFYVRHRQAGDQIQKQDSSGRVFTKKIRRVFIDQKVVQSDRDQAWLVCDSSQRVVWIVGILKGYYRTIHSDQEITHSILYQKKTPKFTDL</sequence>
<dbReference type="EMBL" id="FOEN01000005">
    <property type="protein sequence ID" value="SEQ10837.1"/>
    <property type="molecule type" value="Genomic_DNA"/>
</dbReference>
<evidence type="ECO:0000256" key="8">
    <source>
        <dbReference type="HAMAP-Rule" id="MF_01161"/>
    </source>
</evidence>
<keyword evidence="4 8" id="KW-0819">tRNA processing</keyword>
<dbReference type="InterPro" id="IPR011063">
    <property type="entry name" value="TilS/TtcA_N"/>
</dbReference>
<dbReference type="SUPFAM" id="SSF52402">
    <property type="entry name" value="Adenine nucleotide alpha hydrolases-like"/>
    <property type="match status" value="1"/>
</dbReference>
<protein>
    <recommendedName>
        <fullName evidence="8">tRNA(Ile)-lysidine synthase</fullName>
        <ecNumber evidence="8">6.3.4.19</ecNumber>
    </recommendedName>
    <alternativeName>
        <fullName evidence="8">tRNA(Ile)-2-lysyl-cytidine synthase</fullName>
    </alternativeName>
    <alternativeName>
        <fullName evidence="8">tRNA(Ile)-lysidine synthetase</fullName>
    </alternativeName>
</protein>
<evidence type="ECO:0000256" key="7">
    <source>
        <dbReference type="ARBA" id="ARBA00048539"/>
    </source>
</evidence>
<accession>A0A1H9DBZ4</accession>
<dbReference type="NCBIfam" id="TIGR02432">
    <property type="entry name" value="lysidine_TilS_N"/>
    <property type="match status" value="1"/>
</dbReference>
<dbReference type="GO" id="GO:0005524">
    <property type="term" value="F:ATP binding"/>
    <property type="evidence" value="ECO:0007669"/>
    <property type="project" value="UniProtKB-UniRule"/>
</dbReference>
<dbReference type="Pfam" id="PF01171">
    <property type="entry name" value="ATP_bind_3"/>
    <property type="match status" value="1"/>
</dbReference>
<organism evidence="10 11">
    <name type="scientific">Ignavigranum ruoffiae</name>
    <dbReference type="NCBI Taxonomy" id="89093"/>
    <lineage>
        <taxon>Bacteria</taxon>
        <taxon>Bacillati</taxon>
        <taxon>Bacillota</taxon>
        <taxon>Bacilli</taxon>
        <taxon>Lactobacillales</taxon>
        <taxon>Aerococcaceae</taxon>
        <taxon>Ignavigranum</taxon>
    </lineage>
</organism>
<dbReference type="Gene3D" id="3.40.50.620">
    <property type="entry name" value="HUPs"/>
    <property type="match status" value="1"/>
</dbReference>
<dbReference type="InterPro" id="IPR012094">
    <property type="entry name" value="tRNA_Ile_lys_synt"/>
</dbReference>
<dbReference type="PANTHER" id="PTHR43033:SF1">
    <property type="entry name" value="TRNA(ILE)-LYSIDINE SYNTHASE-RELATED"/>
    <property type="match status" value="1"/>
</dbReference>
<dbReference type="GO" id="GO:0032267">
    <property type="term" value="F:tRNA(Ile)-lysidine synthase activity"/>
    <property type="evidence" value="ECO:0007669"/>
    <property type="project" value="UniProtKB-EC"/>
</dbReference>
<evidence type="ECO:0000256" key="4">
    <source>
        <dbReference type="ARBA" id="ARBA00022694"/>
    </source>
</evidence>
<comment type="catalytic activity">
    <reaction evidence="7 8">
        <text>cytidine(34) in tRNA(Ile2) + L-lysine + ATP = lysidine(34) in tRNA(Ile2) + AMP + diphosphate + H(+)</text>
        <dbReference type="Rhea" id="RHEA:43744"/>
        <dbReference type="Rhea" id="RHEA-COMP:10625"/>
        <dbReference type="Rhea" id="RHEA-COMP:10670"/>
        <dbReference type="ChEBI" id="CHEBI:15378"/>
        <dbReference type="ChEBI" id="CHEBI:30616"/>
        <dbReference type="ChEBI" id="CHEBI:32551"/>
        <dbReference type="ChEBI" id="CHEBI:33019"/>
        <dbReference type="ChEBI" id="CHEBI:82748"/>
        <dbReference type="ChEBI" id="CHEBI:83665"/>
        <dbReference type="ChEBI" id="CHEBI:456215"/>
        <dbReference type="EC" id="6.3.4.19"/>
    </reaction>
</comment>
<evidence type="ECO:0000313" key="10">
    <source>
        <dbReference type="EMBL" id="SEQ10837.1"/>
    </source>
</evidence>
<proteinExistence type="inferred from homology"/>
<keyword evidence="11" id="KW-1185">Reference proteome</keyword>
<keyword evidence="3 8" id="KW-0436">Ligase</keyword>
<dbReference type="SUPFAM" id="SSF56037">
    <property type="entry name" value="PheT/TilS domain"/>
    <property type="match status" value="1"/>
</dbReference>
<dbReference type="EC" id="6.3.4.19" evidence="8"/>
<evidence type="ECO:0000256" key="3">
    <source>
        <dbReference type="ARBA" id="ARBA00022598"/>
    </source>
</evidence>
<dbReference type="OrthoDB" id="9807403at2"/>
<dbReference type="STRING" id="89093.SAMN04488558_10588"/>
<dbReference type="NCBIfam" id="TIGR02433">
    <property type="entry name" value="lysidine_TilS_C"/>
    <property type="match status" value="1"/>
</dbReference>
<comment type="subcellular location">
    <subcellularLocation>
        <location evidence="1 8">Cytoplasm</location>
    </subcellularLocation>
</comment>
<feature type="binding site" evidence="8">
    <location>
        <begin position="29"/>
        <end position="34"/>
    </location>
    <ligand>
        <name>ATP</name>
        <dbReference type="ChEBI" id="CHEBI:30616"/>
    </ligand>
</feature>
<evidence type="ECO:0000256" key="1">
    <source>
        <dbReference type="ARBA" id="ARBA00004496"/>
    </source>
</evidence>
<dbReference type="GO" id="GO:0006400">
    <property type="term" value="P:tRNA modification"/>
    <property type="evidence" value="ECO:0007669"/>
    <property type="project" value="UniProtKB-UniRule"/>
</dbReference>
<keyword evidence="5 8" id="KW-0547">Nucleotide-binding</keyword>
<dbReference type="Proteomes" id="UP000198833">
    <property type="component" value="Unassembled WGS sequence"/>
</dbReference>
<gene>
    <name evidence="8" type="primary">tilS</name>
    <name evidence="10" type="ORF">SAMN04488558_10588</name>
</gene>
<evidence type="ECO:0000256" key="6">
    <source>
        <dbReference type="ARBA" id="ARBA00022840"/>
    </source>
</evidence>
<dbReference type="HAMAP" id="MF_01161">
    <property type="entry name" value="tRNA_Ile_lys_synt"/>
    <property type="match status" value="1"/>
</dbReference>
<evidence type="ECO:0000256" key="2">
    <source>
        <dbReference type="ARBA" id="ARBA00022490"/>
    </source>
</evidence>
<dbReference type="SMART" id="SM00977">
    <property type="entry name" value="TilS_C"/>
    <property type="match status" value="1"/>
</dbReference>
<dbReference type="PANTHER" id="PTHR43033">
    <property type="entry name" value="TRNA(ILE)-LYSIDINE SYNTHASE-RELATED"/>
    <property type="match status" value="1"/>
</dbReference>
<evidence type="ECO:0000256" key="5">
    <source>
        <dbReference type="ARBA" id="ARBA00022741"/>
    </source>
</evidence>
<dbReference type="GO" id="GO:0005737">
    <property type="term" value="C:cytoplasm"/>
    <property type="evidence" value="ECO:0007669"/>
    <property type="project" value="UniProtKB-SubCell"/>
</dbReference>
<name>A0A1H9DBZ4_9LACT</name>
<dbReference type="CDD" id="cd01992">
    <property type="entry name" value="TilS_N"/>
    <property type="match status" value="1"/>
</dbReference>
<comment type="function">
    <text evidence="8">Ligates lysine onto the cytidine present at position 34 of the AUA codon-specific tRNA(Ile) that contains the anticodon CAU, in an ATP-dependent manner. Cytidine is converted to lysidine, thus changing the amino acid specificity of the tRNA from methionine to isoleucine.</text>
</comment>
<comment type="similarity">
    <text evidence="8">Belongs to the tRNA(Ile)-lysidine synthase family.</text>
</comment>
<dbReference type="AlphaFoldDB" id="A0A1H9DBZ4"/>
<comment type="domain">
    <text evidence="8">The N-terminal region contains the highly conserved SGGXDS motif, predicted to be a P-loop motif involved in ATP binding.</text>
</comment>